<dbReference type="InterPro" id="IPR011701">
    <property type="entry name" value="MFS"/>
</dbReference>
<dbReference type="PROSITE" id="PS50850">
    <property type="entry name" value="MFS"/>
    <property type="match status" value="1"/>
</dbReference>
<dbReference type="GO" id="GO:0022857">
    <property type="term" value="F:transmembrane transporter activity"/>
    <property type="evidence" value="ECO:0007669"/>
    <property type="project" value="InterPro"/>
</dbReference>
<feature type="transmembrane region" description="Helical" evidence="4">
    <location>
        <begin position="145"/>
        <end position="165"/>
    </location>
</feature>
<name>A0A7Y9WQC0_9BURK</name>
<gene>
    <name evidence="6" type="ORF">GGD40_004693</name>
</gene>
<feature type="transmembrane region" description="Helical" evidence="4">
    <location>
        <begin position="109"/>
        <end position="133"/>
    </location>
</feature>
<feature type="domain" description="Major facilitator superfamily (MFS) profile" evidence="5">
    <location>
        <begin position="16"/>
        <end position="404"/>
    </location>
</feature>
<accession>A0A7Y9WQC0</accession>
<organism evidence="6 7">
    <name type="scientific">Paraburkholderia bryophila</name>
    <dbReference type="NCBI Taxonomy" id="420952"/>
    <lineage>
        <taxon>Bacteria</taxon>
        <taxon>Pseudomonadati</taxon>
        <taxon>Pseudomonadota</taxon>
        <taxon>Betaproteobacteria</taxon>
        <taxon>Burkholderiales</taxon>
        <taxon>Burkholderiaceae</taxon>
        <taxon>Paraburkholderia</taxon>
    </lineage>
</organism>
<feature type="transmembrane region" description="Helical" evidence="4">
    <location>
        <begin position="315"/>
        <end position="337"/>
    </location>
</feature>
<dbReference type="RefSeq" id="WP_179745207.1">
    <property type="nucleotide sequence ID" value="NZ_JACCAS010000002.1"/>
</dbReference>
<dbReference type="Pfam" id="PF07690">
    <property type="entry name" value="MFS_1"/>
    <property type="match status" value="1"/>
</dbReference>
<evidence type="ECO:0000256" key="3">
    <source>
        <dbReference type="ARBA" id="ARBA00023136"/>
    </source>
</evidence>
<dbReference type="PANTHER" id="PTHR11360:SF284">
    <property type="entry name" value="EG:103B4.3 PROTEIN-RELATED"/>
    <property type="match status" value="1"/>
</dbReference>
<feature type="transmembrane region" description="Helical" evidence="4">
    <location>
        <begin position="53"/>
        <end position="73"/>
    </location>
</feature>
<reference evidence="6 7" key="1">
    <citation type="submission" date="2020-07" db="EMBL/GenBank/DDBJ databases">
        <title>Exploring microbial biodiversity for novel pathways involved in the catabolism of aromatic compounds derived from lignin.</title>
        <authorList>
            <person name="Elkins J."/>
        </authorList>
    </citation>
    <scope>NUCLEOTIDE SEQUENCE [LARGE SCALE GENOMIC DNA]</scope>
    <source>
        <strain evidence="6 7">H2C3C</strain>
    </source>
</reference>
<keyword evidence="7" id="KW-1185">Reference proteome</keyword>
<feature type="transmembrane region" description="Helical" evidence="4">
    <location>
        <begin position="171"/>
        <end position="194"/>
    </location>
</feature>
<feature type="transmembrane region" description="Helical" evidence="4">
    <location>
        <begin position="378"/>
        <end position="397"/>
    </location>
</feature>
<sequence>MSTTHSKRFAPIFNPTTLVILAGALVLSAAMGIRQTFGLFIGPFSFDRGLPVTQIAFAIALHNLVWGFAQPFAGAAADRYGSTPVVAFGATTFAAGLAFAAVAPGGAMLIIGMGLLVGIGVSCTTFGVVLPAVGRIATPEKRSMAMGLVSAGGSVGQVLMVPLAQGVRLSWGIAASLFLLAFLMLLVAPLGMVLDRRARTGMPAPETAAEPLRKVLGLALRHRGYRLLTLGFFTCGFQLAFIATHLPEYLTLCHMPVGLGATALALIGLFNMAGSWACGWLGGRYRQHHVLGWLYLIRSATIGTFFVLPKTSTSVIVFAAVMGLTWLGTVPLTSGLVAKVFGTRHLGSLFGVCFLSHQMGSFLGAWLGGLAFDLTGSYSLLWEATVAAGLFAAMLHFPIDDATVNAPALRAEPAGA</sequence>
<comment type="caution">
    <text evidence="6">The sequence shown here is derived from an EMBL/GenBank/DDBJ whole genome shotgun (WGS) entry which is preliminary data.</text>
</comment>
<evidence type="ECO:0000256" key="1">
    <source>
        <dbReference type="ARBA" id="ARBA00022692"/>
    </source>
</evidence>
<dbReference type="PANTHER" id="PTHR11360">
    <property type="entry name" value="MONOCARBOXYLATE TRANSPORTER"/>
    <property type="match status" value="1"/>
</dbReference>
<feature type="transmembrane region" description="Helical" evidence="4">
    <location>
        <begin position="85"/>
        <end position="103"/>
    </location>
</feature>
<dbReference type="InterPro" id="IPR036259">
    <property type="entry name" value="MFS_trans_sf"/>
</dbReference>
<dbReference type="EMBL" id="JACCAS010000002">
    <property type="protein sequence ID" value="NYH25122.1"/>
    <property type="molecule type" value="Genomic_DNA"/>
</dbReference>
<evidence type="ECO:0000259" key="5">
    <source>
        <dbReference type="PROSITE" id="PS50850"/>
    </source>
</evidence>
<keyword evidence="1 4" id="KW-0812">Transmembrane</keyword>
<feature type="transmembrane region" description="Helical" evidence="4">
    <location>
        <begin position="349"/>
        <end position="372"/>
    </location>
</feature>
<dbReference type="Proteomes" id="UP000540929">
    <property type="component" value="Unassembled WGS sequence"/>
</dbReference>
<dbReference type="CDD" id="cd17355">
    <property type="entry name" value="MFS_YcxA_like"/>
    <property type="match status" value="1"/>
</dbReference>
<dbReference type="InterPro" id="IPR050327">
    <property type="entry name" value="Proton-linked_MCT"/>
</dbReference>
<keyword evidence="3 4" id="KW-0472">Membrane</keyword>
<feature type="transmembrane region" description="Helical" evidence="4">
    <location>
        <begin position="12"/>
        <end position="33"/>
    </location>
</feature>
<feature type="transmembrane region" description="Helical" evidence="4">
    <location>
        <begin position="290"/>
        <end position="309"/>
    </location>
</feature>
<keyword evidence="2 4" id="KW-1133">Transmembrane helix</keyword>
<evidence type="ECO:0000256" key="2">
    <source>
        <dbReference type="ARBA" id="ARBA00022989"/>
    </source>
</evidence>
<evidence type="ECO:0000256" key="4">
    <source>
        <dbReference type="SAM" id="Phobius"/>
    </source>
</evidence>
<dbReference type="AlphaFoldDB" id="A0A7Y9WQC0"/>
<evidence type="ECO:0000313" key="6">
    <source>
        <dbReference type="EMBL" id="NYH25122.1"/>
    </source>
</evidence>
<dbReference type="InterPro" id="IPR020846">
    <property type="entry name" value="MFS_dom"/>
</dbReference>
<feature type="transmembrane region" description="Helical" evidence="4">
    <location>
        <begin position="258"/>
        <end position="278"/>
    </location>
</feature>
<proteinExistence type="predicted"/>
<evidence type="ECO:0000313" key="7">
    <source>
        <dbReference type="Proteomes" id="UP000540929"/>
    </source>
</evidence>
<feature type="transmembrane region" description="Helical" evidence="4">
    <location>
        <begin position="227"/>
        <end position="246"/>
    </location>
</feature>
<dbReference type="Gene3D" id="1.20.1250.20">
    <property type="entry name" value="MFS general substrate transporter like domains"/>
    <property type="match status" value="1"/>
</dbReference>
<protein>
    <submittedName>
        <fullName evidence="6">Putative MFS family arabinose efflux permease</fullName>
    </submittedName>
</protein>
<dbReference type="SUPFAM" id="SSF103473">
    <property type="entry name" value="MFS general substrate transporter"/>
    <property type="match status" value="1"/>
</dbReference>